<comment type="similarity">
    <text evidence="1 9">Belongs to the GTP-binding SRP family. SRP54 subfamily.</text>
</comment>
<feature type="binding site" evidence="9">
    <location>
        <begin position="248"/>
        <end position="251"/>
    </location>
    <ligand>
        <name>GTP</name>
        <dbReference type="ChEBI" id="CHEBI:37565"/>
    </ligand>
</feature>
<name>A0A367ZNS1_9BACT</name>
<dbReference type="Pfam" id="PF02978">
    <property type="entry name" value="SRP_SPB"/>
    <property type="match status" value="1"/>
</dbReference>
<dbReference type="SMART" id="SM00962">
    <property type="entry name" value="SRP54"/>
    <property type="match status" value="1"/>
</dbReference>
<keyword evidence="10" id="KW-0175">Coiled coil</keyword>
<comment type="caution">
    <text evidence="12">The sequence shown here is derived from an EMBL/GenBank/DDBJ whole genome shotgun (WGS) entry which is preliminary data.</text>
</comment>
<dbReference type="InterPro" id="IPR004125">
    <property type="entry name" value="Signal_recog_particle_SRP54_M"/>
</dbReference>
<comment type="function">
    <text evidence="9">Involved in targeting and insertion of nascent membrane proteins into the cytoplasmic membrane. Binds to the hydrophobic signal sequence of the ribosome-nascent chain (RNC) as it emerges from the ribosomes. The SRP-RNC complex is then targeted to the cytoplasmic membrane where it interacts with the SRP receptor FtsY.</text>
</comment>
<comment type="domain">
    <text evidence="9">Composed of three domains: the N-terminal N domain, which is responsible for interactions with the ribosome, the central G domain, which binds GTP, and the C-terminal M domain, which binds the RNA and the signal sequence of the RNC.</text>
</comment>
<dbReference type="SUPFAM" id="SSF52540">
    <property type="entry name" value="P-loop containing nucleoside triphosphate hydrolases"/>
    <property type="match status" value="1"/>
</dbReference>
<feature type="binding site" evidence="9">
    <location>
        <begin position="107"/>
        <end position="114"/>
    </location>
    <ligand>
        <name>GTP</name>
        <dbReference type="ChEBI" id="CHEBI:37565"/>
    </ligand>
</feature>
<keyword evidence="7 9" id="KW-0687">Ribonucleoprotein</keyword>
<dbReference type="SUPFAM" id="SSF47446">
    <property type="entry name" value="Signal peptide-binding domain"/>
    <property type="match status" value="1"/>
</dbReference>
<dbReference type="PANTHER" id="PTHR11564:SF5">
    <property type="entry name" value="SIGNAL RECOGNITION PARTICLE SUBUNIT SRP54"/>
    <property type="match status" value="1"/>
</dbReference>
<dbReference type="InterPro" id="IPR000897">
    <property type="entry name" value="SRP54_GTPase_dom"/>
</dbReference>
<gene>
    <name evidence="9" type="primary">ffh</name>
    <name evidence="12" type="ORF">OZSIB_4148</name>
</gene>
<organism evidence="12 13">
    <name type="scientific">Candidatus Ozemobacter sibiricus</name>
    <dbReference type="NCBI Taxonomy" id="2268124"/>
    <lineage>
        <taxon>Bacteria</taxon>
        <taxon>Candidatus Ozemobacteria</taxon>
        <taxon>Candidatus Ozemobacterales</taxon>
        <taxon>Candidatus Ozemobacteraceae</taxon>
        <taxon>Candidatus Ozemobacter</taxon>
    </lineage>
</organism>
<keyword evidence="4 9" id="KW-0694">RNA-binding</keyword>
<dbReference type="HAMAP" id="MF_00306">
    <property type="entry name" value="SRP54"/>
    <property type="match status" value="1"/>
</dbReference>
<dbReference type="PANTHER" id="PTHR11564">
    <property type="entry name" value="SIGNAL RECOGNITION PARTICLE 54K PROTEIN SRP54"/>
    <property type="match status" value="1"/>
</dbReference>
<keyword evidence="5 9" id="KW-0342">GTP-binding</keyword>
<feature type="coiled-coil region" evidence="10">
    <location>
        <begin position="297"/>
        <end position="336"/>
    </location>
</feature>
<dbReference type="Gene3D" id="3.40.50.300">
    <property type="entry name" value="P-loop containing nucleotide triphosphate hydrolases"/>
    <property type="match status" value="1"/>
</dbReference>
<keyword evidence="3 9" id="KW-0378">Hydrolase</keyword>
<feature type="binding site" evidence="9">
    <location>
        <begin position="190"/>
        <end position="194"/>
    </location>
    <ligand>
        <name>GTP</name>
        <dbReference type="ChEBI" id="CHEBI:37565"/>
    </ligand>
</feature>
<dbReference type="GO" id="GO:0005525">
    <property type="term" value="F:GTP binding"/>
    <property type="evidence" value="ECO:0007669"/>
    <property type="project" value="UniProtKB-UniRule"/>
</dbReference>
<proteinExistence type="inferred from homology"/>
<dbReference type="NCBIfam" id="TIGR00959">
    <property type="entry name" value="ffh"/>
    <property type="match status" value="1"/>
</dbReference>
<evidence type="ECO:0000256" key="1">
    <source>
        <dbReference type="ARBA" id="ARBA00005450"/>
    </source>
</evidence>
<evidence type="ECO:0000256" key="3">
    <source>
        <dbReference type="ARBA" id="ARBA00022801"/>
    </source>
</evidence>
<dbReference type="InterPro" id="IPR036891">
    <property type="entry name" value="Signal_recog_part_SRP54_M_sf"/>
</dbReference>
<dbReference type="PROSITE" id="PS00300">
    <property type="entry name" value="SRP54"/>
    <property type="match status" value="1"/>
</dbReference>
<evidence type="ECO:0000256" key="4">
    <source>
        <dbReference type="ARBA" id="ARBA00022884"/>
    </source>
</evidence>
<reference evidence="12 13" key="1">
    <citation type="submission" date="2018-05" db="EMBL/GenBank/DDBJ databases">
        <title>A metagenomic window into the 2 km-deep terrestrial subsurface aquifer revealed taxonomically and functionally diverse microbial community comprising novel uncultured bacterial lineages.</title>
        <authorList>
            <person name="Kadnikov V.V."/>
            <person name="Mardanov A.V."/>
            <person name="Beletsky A.V."/>
            <person name="Banks D."/>
            <person name="Pimenov N.V."/>
            <person name="Frank Y.A."/>
            <person name="Karnachuk O.V."/>
            <person name="Ravin N.V."/>
        </authorList>
    </citation>
    <scope>NUCLEOTIDE SEQUENCE [LARGE SCALE GENOMIC DNA]</scope>
    <source>
        <strain evidence="12">BY5</strain>
    </source>
</reference>
<dbReference type="Pfam" id="PF02881">
    <property type="entry name" value="SRP54_N"/>
    <property type="match status" value="1"/>
</dbReference>
<keyword evidence="6 9" id="KW-0733">Signal recognition particle</keyword>
<comment type="subunit">
    <text evidence="9">Part of the signal recognition particle protein translocation system, which is composed of SRP and FtsY.</text>
</comment>
<dbReference type="InterPro" id="IPR027417">
    <property type="entry name" value="P-loop_NTPase"/>
</dbReference>
<dbReference type="InterPro" id="IPR004780">
    <property type="entry name" value="SRP"/>
</dbReference>
<sequence>MFQNLSEKLASIFDRLRRSGKLTEQDIDVALGEVKMALLEADVNFKVVKQFTKRVKEKAIGAEIFKSLTPTQQVIKIVLDELTALLGGERAKITFSPKKPTVFLIAGLQGSGKTTTCAKLALHLRKAEKKNPLLVACDIYRPAAIKQLEVLGQQLNVPVFSKPPGTRPAEIAAAAVEHAREQDHDVVIVDTAGRLHIDDEMMNEVKGLKEVLNPHEILLVVDAMTGQDAVTIAKSFNDLLELTGIILTKLDGDARGGAALSIREVTGKPIKFVGVGEKASALEPFYPDRMAQRILGMGDLASLFEKAQAEMDEAKMKELESRLREAEFNFNDFLDQLNQMKRMGPLDQLLSMIPGFSGLPQLSELSFDNKNFKRFEAMILSMTPEERANPDIIDGSRRKRIAAGSANSIQNVNMLLKQFAQMRQMMKNLTSVTKRSKLGKLFGGKFF</sequence>
<dbReference type="GO" id="GO:0048500">
    <property type="term" value="C:signal recognition particle"/>
    <property type="evidence" value="ECO:0007669"/>
    <property type="project" value="UniProtKB-UniRule"/>
</dbReference>
<accession>A0A367ZNS1</accession>
<evidence type="ECO:0000256" key="2">
    <source>
        <dbReference type="ARBA" id="ARBA00022741"/>
    </source>
</evidence>
<dbReference type="EC" id="3.6.5.4" evidence="9"/>
<keyword evidence="9" id="KW-0963">Cytoplasm</keyword>
<dbReference type="SMART" id="SM00963">
    <property type="entry name" value="SRP54_N"/>
    <property type="match status" value="1"/>
</dbReference>
<evidence type="ECO:0000256" key="6">
    <source>
        <dbReference type="ARBA" id="ARBA00023135"/>
    </source>
</evidence>
<evidence type="ECO:0000313" key="13">
    <source>
        <dbReference type="Proteomes" id="UP000252355"/>
    </source>
</evidence>
<protein>
    <recommendedName>
        <fullName evidence="9">Signal recognition particle protein</fullName>
        <ecNumber evidence="9">3.6.5.4</ecNumber>
    </recommendedName>
    <alternativeName>
        <fullName evidence="9">Fifty-four homolog</fullName>
    </alternativeName>
</protein>
<evidence type="ECO:0000256" key="8">
    <source>
        <dbReference type="ARBA" id="ARBA00048027"/>
    </source>
</evidence>
<dbReference type="InterPro" id="IPR013822">
    <property type="entry name" value="Signal_recog_particl_SRP54_hlx"/>
</dbReference>
<feature type="domain" description="SRP54-type proteins GTP-binding" evidence="11">
    <location>
        <begin position="269"/>
        <end position="282"/>
    </location>
</feature>
<dbReference type="EMBL" id="QOQW01000011">
    <property type="protein sequence ID" value="RCK79676.1"/>
    <property type="molecule type" value="Genomic_DNA"/>
</dbReference>
<dbReference type="FunFam" id="3.40.50.300:FF:000022">
    <property type="entry name" value="Signal recognition particle 54 kDa subunit"/>
    <property type="match status" value="1"/>
</dbReference>
<dbReference type="GO" id="GO:0006614">
    <property type="term" value="P:SRP-dependent cotranslational protein targeting to membrane"/>
    <property type="evidence" value="ECO:0007669"/>
    <property type="project" value="InterPro"/>
</dbReference>
<evidence type="ECO:0000256" key="10">
    <source>
        <dbReference type="SAM" id="Coils"/>
    </source>
</evidence>
<dbReference type="CDD" id="cd18539">
    <property type="entry name" value="SRP_G"/>
    <property type="match status" value="1"/>
</dbReference>
<evidence type="ECO:0000256" key="7">
    <source>
        <dbReference type="ARBA" id="ARBA00023274"/>
    </source>
</evidence>
<evidence type="ECO:0000313" key="12">
    <source>
        <dbReference type="EMBL" id="RCK79676.1"/>
    </source>
</evidence>
<dbReference type="GO" id="GO:0003924">
    <property type="term" value="F:GTPase activity"/>
    <property type="evidence" value="ECO:0007669"/>
    <property type="project" value="UniProtKB-UniRule"/>
</dbReference>
<dbReference type="InterPro" id="IPR042101">
    <property type="entry name" value="SRP54_N_sf"/>
</dbReference>
<dbReference type="InterPro" id="IPR003593">
    <property type="entry name" value="AAA+_ATPase"/>
</dbReference>
<comment type="subcellular location">
    <subcellularLocation>
        <location evidence="9">Cytoplasm</location>
    </subcellularLocation>
    <text evidence="9">The SRP-RNC complex is targeted to the cytoplasmic membrane.</text>
</comment>
<dbReference type="Gene3D" id="1.10.260.30">
    <property type="entry name" value="Signal recognition particle, SRP54 subunit, M-domain"/>
    <property type="match status" value="1"/>
</dbReference>
<dbReference type="AlphaFoldDB" id="A0A367ZNS1"/>
<keyword evidence="2 9" id="KW-0547">Nucleotide-binding</keyword>
<evidence type="ECO:0000259" key="11">
    <source>
        <dbReference type="PROSITE" id="PS00300"/>
    </source>
</evidence>
<dbReference type="GO" id="GO:0008312">
    <property type="term" value="F:7S RNA binding"/>
    <property type="evidence" value="ECO:0007669"/>
    <property type="project" value="InterPro"/>
</dbReference>
<dbReference type="InterPro" id="IPR022941">
    <property type="entry name" value="SRP54"/>
</dbReference>
<dbReference type="Proteomes" id="UP000252355">
    <property type="component" value="Unassembled WGS sequence"/>
</dbReference>
<dbReference type="Pfam" id="PF00448">
    <property type="entry name" value="SRP54"/>
    <property type="match status" value="1"/>
</dbReference>
<dbReference type="Gene3D" id="1.20.120.140">
    <property type="entry name" value="Signal recognition particle SRP54, nucleotide-binding domain"/>
    <property type="match status" value="1"/>
</dbReference>
<comment type="catalytic activity">
    <reaction evidence="8 9">
        <text>GTP + H2O = GDP + phosphate + H(+)</text>
        <dbReference type="Rhea" id="RHEA:19669"/>
        <dbReference type="ChEBI" id="CHEBI:15377"/>
        <dbReference type="ChEBI" id="CHEBI:15378"/>
        <dbReference type="ChEBI" id="CHEBI:37565"/>
        <dbReference type="ChEBI" id="CHEBI:43474"/>
        <dbReference type="ChEBI" id="CHEBI:58189"/>
        <dbReference type="EC" id="3.6.5.4"/>
    </reaction>
</comment>
<evidence type="ECO:0000256" key="5">
    <source>
        <dbReference type="ARBA" id="ARBA00023134"/>
    </source>
</evidence>
<dbReference type="SMART" id="SM00382">
    <property type="entry name" value="AAA"/>
    <property type="match status" value="1"/>
</dbReference>
<evidence type="ECO:0000256" key="9">
    <source>
        <dbReference type="HAMAP-Rule" id="MF_00306"/>
    </source>
</evidence>